<feature type="chain" id="PRO_5001493283" description="Sugar phosphate transporter domain-containing protein" evidence="7">
    <location>
        <begin position="22"/>
        <end position="335"/>
    </location>
</feature>
<evidence type="ECO:0000256" key="7">
    <source>
        <dbReference type="SAM" id="SignalP"/>
    </source>
</evidence>
<proteinExistence type="inferred from homology"/>
<comment type="caution">
    <text evidence="8">The sequence shown here is derived from an EMBL/GenBank/DDBJ whole genome shotgun (WGS) entry which is preliminary data.</text>
</comment>
<organism evidence="8 9">
    <name type="scientific">Ancylostoma ceylanicum</name>
    <dbReference type="NCBI Taxonomy" id="53326"/>
    <lineage>
        <taxon>Eukaryota</taxon>
        <taxon>Metazoa</taxon>
        <taxon>Ecdysozoa</taxon>
        <taxon>Nematoda</taxon>
        <taxon>Chromadorea</taxon>
        <taxon>Rhabditida</taxon>
        <taxon>Rhabditina</taxon>
        <taxon>Rhabditomorpha</taxon>
        <taxon>Strongyloidea</taxon>
        <taxon>Ancylostomatidae</taxon>
        <taxon>Ancylostomatinae</taxon>
        <taxon>Ancylostoma</taxon>
    </lineage>
</organism>
<dbReference type="EMBL" id="JARK01001349">
    <property type="protein sequence ID" value="EYC24812.1"/>
    <property type="molecule type" value="Genomic_DNA"/>
</dbReference>
<evidence type="ECO:0000313" key="8">
    <source>
        <dbReference type="EMBL" id="EYC24812.1"/>
    </source>
</evidence>
<reference evidence="9" key="1">
    <citation type="journal article" date="2015" name="Nat. Genet.">
        <title>The genome and transcriptome of the zoonotic hookworm Ancylostoma ceylanicum identify infection-specific gene families.</title>
        <authorList>
            <person name="Schwarz E.M."/>
            <person name="Hu Y."/>
            <person name="Antoshechkin I."/>
            <person name="Miller M.M."/>
            <person name="Sternberg P.W."/>
            <person name="Aroian R.V."/>
        </authorList>
    </citation>
    <scope>NUCLEOTIDE SEQUENCE</scope>
    <source>
        <strain evidence="9">HY135</strain>
    </source>
</reference>
<comment type="similarity">
    <text evidence="2">Belongs to the IL-17 family.</text>
</comment>
<keyword evidence="4 7" id="KW-0732">Signal</keyword>
<dbReference type="InterPro" id="IPR010345">
    <property type="entry name" value="IL-17_fam"/>
</dbReference>
<dbReference type="STRING" id="53326.A0A016VCN8"/>
<accession>A0A016VCN8</accession>
<sequence>MRFLNLLAILLLHWQQFLCSAKIHRQRHLHKPHRLCTEPPTLRDDLAAWMRESLEGIGGEVDEDWTPPSSEPAICSKSPRAEGDTTVMQRAMCPWESRVSFDETREPKMISEAVCLCRRSRGATGAFCLPIKREVPVLRRVSCDTETGHWRYERASLSITVGFNFEISLDQFSLFYGLTAAVLQAAAYMQFEVLSHTYQAMEMLYMHSFNSLIVYLVADIIQDEIRDAFMYMMTSAHPLFGASFAVLLVSSIFFQYATFACIEQNGALTTQILSNVRAAFQIFIAYFLSIYLFYDVSPGFLNYLGLLCTGCAAYYLYNQRNSDSMPQKSQWASKA</sequence>
<evidence type="ECO:0000256" key="2">
    <source>
        <dbReference type="ARBA" id="ARBA00007236"/>
    </source>
</evidence>
<dbReference type="Pfam" id="PF06083">
    <property type="entry name" value="IL17"/>
    <property type="match status" value="1"/>
</dbReference>
<keyword evidence="6" id="KW-1133">Transmembrane helix</keyword>
<feature type="transmembrane region" description="Helical" evidence="6">
    <location>
        <begin position="241"/>
        <end position="262"/>
    </location>
</feature>
<dbReference type="AlphaFoldDB" id="A0A016VCN8"/>
<dbReference type="SUPFAM" id="SSF57501">
    <property type="entry name" value="Cystine-knot cytokines"/>
    <property type="match status" value="1"/>
</dbReference>
<keyword evidence="9" id="KW-1185">Reference proteome</keyword>
<dbReference type="Gene3D" id="2.10.90.10">
    <property type="entry name" value="Cystine-knot cytokines"/>
    <property type="match status" value="1"/>
</dbReference>
<feature type="transmembrane region" description="Helical" evidence="6">
    <location>
        <begin position="300"/>
        <end position="317"/>
    </location>
</feature>
<gene>
    <name evidence="8" type="primary">Acey_s0013.g2118</name>
    <name evidence="8" type="synonym">Acey-bus-12</name>
    <name evidence="8" type="ORF">Y032_0013g2118</name>
</gene>
<comment type="subcellular location">
    <subcellularLocation>
        <location evidence="1">Secreted</location>
    </subcellularLocation>
</comment>
<keyword evidence="6" id="KW-0472">Membrane</keyword>
<evidence type="ECO:0008006" key="10">
    <source>
        <dbReference type="Google" id="ProtNLM"/>
    </source>
</evidence>
<dbReference type="GO" id="GO:0005125">
    <property type="term" value="F:cytokine activity"/>
    <property type="evidence" value="ECO:0007669"/>
    <property type="project" value="InterPro"/>
</dbReference>
<evidence type="ECO:0000256" key="6">
    <source>
        <dbReference type="SAM" id="Phobius"/>
    </source>
</evidence>
<keyword evidence="3" id="KW-0964">Secreted</keyword>
<evidence type="ECO:0000256" key="1">
    <source>
        <dbReference type="ARBA" id="ARBA00004613"/>
    </source>
</evidence>
<dbReference type="OrthoDB" id="6038945at2759"/>
<feature type="signal peptide" evidence="7">
    <location>
        <begin position="1"/>
        <end position="21"/>
    </location>
</feature>
<dbReference type="GO" id="GO:0005576">
    <property type="term" value="C:extracellular region"/>
    <property type="evidence" value="ECO:0007669"/>
    <property type="project" value="UniProtKB-SubCell"/>
</dbReference>
<dbReference type="Proteomes" id="UP000024635">
    <property type="component" value="Unassembled WGS sequence"/>
</dbReference>
<dbReference type="InterPro" id="IPR029034">
    <property type="entry name" value="Cystine-knot_cytokine"/>
</dbReference>
<evidence type="ECO:0000256" key="4">
    <source>
        <dbReference type="ARBA" id="ARBA00022729"/>
    </source>
</evidence>
<feature type="transmembrane region" description="Helical" evidence="6">
    <location>
        <begin position="274"/>
        <end position="294"/>
    </location>
</feature>
<name>A0A016VCN8_9BILA</name>
<evidence type="ECO:0000256" key="5">
    <source>
        <dbReference type="SAM" id="MobiDB-lite"/>
    </source>
</evidence>
<feature type="region of interest" description="Disordered" evidence="5">
    <location>
        <begin position="60"/>
        <end position="80"/>
    </location>
</feature>
<keyword evidence="6" id="KW-0812">Transmembrane</keyword>
<evidence type="ECO:0000256" key="3">
    <source>
        <dbReference type="ARBA" id="ARBA00022525"/>
    </source>
</evidence>
<evidence type="ECO:0000313" key="9">
    <source>
        <dbReference type="Proteomes" id="UP000024635"/>
    </source>
</evidence>
<protein>
    <recommendedName>
        <fullName evidence="10">Sugar phosphate transporter domain-containing protein</fullName>
    </recommendedName>
</protein>